<dbReference type="InterPro" id="IPR037493">
    <property type="entry name" value="ExoIII-like"/>
</dbReference>
<name>A0A183FJ64_HELPZ</name>
<sequence length="118" mass="13354">MRGLSRVERPLPKKLFRIGTLNVGTMTGRSRKVAKLVKRRTTEVRCLQETSWNGAKAKEFGEGVKLFYNGENTKRNGVGIAVAESFKDSVAPVQRISDRIKSPIPLSLEKNFEFRMIE</sequence>
<gene>
    <name evidence="1" type="ORF">HPBE_LOCUS7022</name>
</gene>
<dbReference type="GO" id="GO:0008311">
    <property type="term" value="F:double-stranded DNA 3'-5' DNA exonuclease activity"/>
    <property type="evidence" value="ECO:0007669"/>
    <property type="project" value="InterPro"/>
</dbReference>
<dbReference type="InterPro" id="IPR036691">
    <property type="entry name" value="Endo/exonu/phosph_ase_sf"/>
</dbReference>
<dbReference type="PANTHER" id="PTHR43250">
    <property type="entry name" value="EXODEOXYRIBONUCLEASE III"/>
    <property type="match status" value="1"/>
</dbReference>
<dbReference type="WBParaSite" id="HPBE_0000702101-mRNA-1">
    <property type="protein sequence ID" value="HPBE_0000702101-mRNA-1"/>
    <property type="gene ID" value="HPBE_0000702101"/>
</dbReference>
<evidence type="ECO:0000313" key="1">
    <source>
        <dbReference type="EMBL" id="VDO70613.1"/>
    </source>
</evidence>
<keyword evidence="2" id="KW-1185">Reference proteome</keyword>
<accession>A0A183FJ64</accession>
<evidence type="ECO:0000313" key="2">
    <source>
        <dbReference type="Proteomes" id="UP000050761"/>
    </source>
</evidence>
<dbReference type="Proteomes" id="UP000050761">
    <property type="component" value="Unassembled WGS sequence"/>
</dbReference>
<dbReference type="PANTHER" id="PTHR43250:SF2">
    <property type="entry name" value="EXODEOXYRIBONUCLEASE III"/>
    <property type="match status" value="1"/>
</dbReference>
<dbReference type="SUPFAM" id="SSF56219">
    <property type="entry name" value="DNase I-like"/>
    <property type="match status" value="1"/>
</dbReference>
<evidence type="ECO:0000313" key="3">
    <source>
        <dbReference type="WBParaSite" id="HPBE_0000702101-mRNA-1"/>
    </source>
</evidence>
<dbReference type="AlphaFoldDB" id="A0A183FJ64"/>
<dbReference type="GO" id="GO:0006281">
    <property type="term" value="P:DNA repair"/>
    <property type="evidence" value="ECO:0007669"/>
    <property type="project" value="InterPro"/>
</dbReference>
<reference evidence="1 2" key="1">
    <citation type="submission" date="2018-11" db="EMBL/GenBank/DDBJ databases">
        <authorList>
            <consortium name="Pathogen Informatics"/>
        </authorList>
    </citation>
    <scope>NUCLEOTIDE SEQUENCE [LARGE SCALE GENOMIC DNA]</scope>
</reference>
<organism evidence="2 3">
    <name type="scientific">Heligmosomoides polygyrus</name>
    <name type="common">Parasitic roundworm</name>
    <dbReference type="NCBI Taxonomy" id="6339"/>
    <lineage>
        <taxon>Eukaryota</taxon>
        <taxon>Metazoa</taxon>
        <taxon>Ecdysozoa</taxon>
        <taxon>Nematoda</taxon>
        <taxon>Chromadorea</taxon>
        <taxon>Rhabditida</taxon>
        <taxon>Rhabditina</taxon>
        <taxon>Rhabditomorpha</taxon>
        <taxon>Strongyloidea</taxon>
        <taxon>Heligmosomidae</taxon>
        <taxon>Heligmosomoides</taxon>
    </lineage>
</organism>
<dbReference type="Gene3D" id="3.60.10.10">
    <property type="entry name" value="Endonuclease/exonuclease/phosphatase"/>
    <property type="match status" value="1"/>
</dbReference>
<dbReference type="OrthoDB" id="5836246at2759"/>
<accession>A0A3P7YZW9</accession>
<dbReference type="EMBL" id="UZAH01025794">
    <property type="protein sequence ID" value="VDO70613.1"/>
    <property type="molecule type" value="Genomic_DNA"/>
</dbReference>
<reference evidence="3" key="2">
    <citation type="submission" date="2019-09" db="UniProtKB">
        <authorList>
            <consortium name="WormBaseParasite"/>
        </authorList>
    </citation>
    <scope>IDENTIFICATION</scope>
</reference>
<protein>
    <submittedName>
        <fullName evidence="3">Endo/exonuclease/phosphatase domain-containing protein</fullName>
    </submittedName>
</protein>
<proteinExistence type="predicted"/>